<organism evidence="4 5">
    <name type="scientific">Rubellimicrobium rubrum</name>
    <dbReference type="NCBI Taxonomy" id="2585369"/>
    <lineage>
        <taxon>Bacteria</taxon>
        <taxon>Pseudomonadati</taxon>
        <taxon>Pseudomonadota</taxon>
        <taxon>Alphaproteobacteria</taxon>
        <taxon>Rhodobacterales</taxon>
        <taxon>Roseobacteraceae</taxon>
        <taxon>Rubellimicrobium</taxon>
    </lineage>
</organism>
<comment type="caution">
    <text evidence="4">The sequence shown here is derived from an EMBL/GenBank/DDBJ whole genome shotgun (WGS) entry which is preliminary data.</text>
</comment>
<sequence>MRLLFLSLALVSAAPALADVELSFYGGWQGASAGEVTLSNPTDGSTEESLDGSGLYGVRATWWGEGGFGLGADFTRFGGDEGDGDDLSFGGLDVLTVNGMRRWDDGFGRVTPYVGAGLGVAMSEIEVAEGVGSSEAEVTGPAVSWMAGASLPISESWSVFGEYKGIYASGDADLDEAGTVDADTVTNSINLGVSFSF</sequence>
<keyword evidence="5" id="KW-1185">Reference proteome</keyword>
<dbReference type="SUPFAM" id="SSF56925">
    <property type="entry name" value="OMPA-like"/>
    <property type="match status" value="1"/>
</dbReference>
<feature type="domain" description="Outer membrane protein beta-barrel" evidence="3">
    <location>
        <begin position="5"/>
        <end position="197"/>
    </location>
</feature>
<name>A0A5C4MRL9_9RHOB</name>
<dbReference type="EMBL" id="VDFU01000029">
    <property type="protein sequence ID" value="TNC46985.1"/>
    <property type="molecule type" value="Genomic_DNA"/>
</dbReference>
<accession>A0A5C4MRL9</accession>
<protein>
    <submittedName>
        <fullName evidence="4">Porin family protein</fullName>
    </submittedName>
</protein>
<dbReference type="InterPro" id="IPR011250">
    <property type="entry name" value="OMP/PagP_B-barrel"/>
</dbReference>
<evidence type="ECO:0000256" key="2">
    <source>
        <dbReference type="SAM" id="SignalP"/>
    </source>
</evidence>
<reference evidence="4 5" key="1">
    <citation type="submission" date="2019-06" db="EMBL/GenBank/DDBJ databases">
        <title>YIM 131921 draft genome.</title>
        <authorList>
            <person name="Jiang L."/>
        </authorList>
    </citation>
    <scope>NUCLEOTIDE SEQUENCE [LARGE SCALE GENOMIC DNA]</scope>
    <source>
        <strain evidence="4 5">YIM 131921</strain>
    </source>
</reference>
<evidence type="ECO:0000313" key="5">
    <source>
        <dbReference type="Proteomes" id="UP000305887"/>
    </source>
</evidence>
<gene>
    <name evidence="4" type="ORF">FHG66_17490</name>
</gene>
<evidence type="ECO:0000313" key="4">
    <source>
        <dbReference type="EMBL" id="TNC46985.1"/>
    </source>
</evidence>
<evidence type="ECO:0000259" key="3">
    <source>
        <dbReference type="Pfam" id="PF13505"/>
    </source>
</evidence>
<proteinExistence type="predicted"/>
<feature type="signal peptide" evidence="2">
    <location>
        <begin position="1"/>
        <end position="18"/>
    </location>
</feature>
<feature type="chain" id="PRO_5023130890" evidence="2">
    <location>
        <begin position="19"/>
        <end position="197"/>
    </location>
</feature>
<dbReference type="Proteomes" id="UP000305887">
    <property type="component" value="Unassembled WGS sequence"/>
</dbReference>
<dbReference type="OrthoDB" id="9810784at2"/>
<dbReference type="Gene3D" id="2.40.160.20">
    <property type="match status" value="1"/>
</dbReference>
<evidence type="ECO:0000256" key="1">
    <source>
        <dbReference type="ARBA" id="ARBA00022729"/>
    </source>
</evidence>
<dbReference type="AlphaFoldDB" id="A0A5C4MRL9"/>
<keyword evidence="1 2" id="KW-0732">Signal</keyword>
<dbReference type="RefSeq" id="WP_139078336.1">
    <property type="nucleotide sequence ID" value="NZ_VDFU01000029.1"/>
</dbReference>
<dbReference type="InterPro" id="IPR027385">
    <property type="entry name" value="Beta-barrel_OMP"/>
</dbReference>
<dbReference type="Pfam" id="PF13505">
    <property type="entry name" value="OMP_b-brl"/>
    <property type="match status" value="1"/>
</dbReference>